<dbReference type="Proteomes" id="UP000014760">
    <property type="component" value="Unassembled WGS sequence"/>
</dbReference>
<evidence type="ECO:0000256" key="2">
    <source>
        <dbReference type="ARBA" id="ARBA00004371"/>
    </source>
</evidence>
<dbReference type="OrthoDB" id="96314at2759"/>
<dbReference type="CDD" id="cd16030">
    <property type="entry name" value="iduronate-2-sulfatase"/>
    <property type="match status" value="1"/>
</dbReference>
<evidence type="ECO:0000256" key="14">
    <source>
        <dbReference type="ARBA" id="ARBA00062513"/>
    </source>
</evidence>
<dbReference type="EC" id="3.1.6.13" evidence="15"/>
<reference evidence="19 21" key="2">
    <citation type="journal article" date="2013" name="Nature">
        <title>Insights into bilaterian evolution from three spiralian genomes.</title>
        <authorList>
            <person name="Simakov O."/>
            <person name="Marletaz F."/>
            <person name="Cho S.J."/>
            <person name="Edsinger-Gonzales E."/>
            <person name="Havlak P."/>
            <person name="Hellsten U."/>
            <person name="Kuo D.H."/>
            <person name="Larsson T."/>
            <person name="Lv J."/>
            <person name="Arendt D."/>
            <person name="Savage R."/>
            <person name="Osoegawa K."/>
            <person name="de Jong P."/>
            <person name="Grimwood J."/>
            <person name="Chapman J.A."/>
            <person name="Shapiro H."/>
            <person name="Aerts A."/>
            <person name="Otillar R.P."/>
            <person name="Terry A.Y."/>
            <person name="Boore J.L."/>
            <person name="Grigoriev I.V."/>
            <person name="Lindberg D.R."/>
            <person name="Seaver E.C."/>
            <person name="Weisblat D.A."/>
            <person name="Putnam N.H."/>
            <person name="Rokhsar D.S."/>
        </authorList>
    </citation>
    <scope>NUCLEOTIDE SEQUENCE</scope>
    <source>
        <strain evidence="19 21">I ESC-2004</strain>
    </source>
</reference>
<dbReference type="Gene3D" id="3.40.720.10">
    <property type="entry name" value="Alkaline Phosphatase, subunit A"/>
    <property type="match status" value="1"/>
</dbReference>
<keyword evidence="4" id="KW-0479">Metal-binding</keyword>
<comment type="function">
    <text evidence="13">Lysosomal enzyme involved in the degradation pathway of dermatan sulfate and heparan sulfate.</text>
</comment>
<reference evidence="21" key="1">
    <citation type="submission" date="2012-12" db="EMBL/GenBank/DDBJ databases">
        <authorList>
            <person name="Hellsten U."/>
            <person name="Grimwood J."/>
            <person name="Chapman J.A."/>
            <person name="Shapiro H."/>
            <person name="Aerts A."/>
            <person name="Otillar R.P."/>
            <person name="Terry A.Y."/>
            <person name="Boore J.L."/>
            <person name="Simakov O."/>
            <person name="Marletaz F."/>
            <person name="Cho S.-J."/>
            <person name="Edsinger-Gonzales E."/>
            <person name="Havlak P."/>
            <person name="Kuo D.-H."/>
            <person name="Larsson T."/>
            <person name="Lv J."/>
            <person name="Arendt D."/>
            <person name="Savage R."/>
            <person name="Osoegawa K."/>
            <person name="de Jong P."/>
            <person name="Lindberg D.R."/>
            <person name="Seaver E.C."/>
            <person name="Weisblat D.A."/>
            <person name="Putnam N.H."/>
            <person name="Grigoriev I.V."/>
            <person name="Rokhsar D.S."/>
        </authorList>
    </citation>
    <scope>NUCLEOTIDE SEQUENCE</scope>
    <source>
        <strain evidence="21">I ESC-2004</strain>
    </source>
</reference>
<evidence type="ECO:0000313" key="21">
    <source>
        <dbReference type="Proteomes" id="UP000014760"/>
    </source>
</evidence>
<evidence type="ECO:0000256" key="16">
    <source>
        <dbReference type="ARBA" id="ARBA00068336"/>
    </source>
</evidence>
<keyword evidence="7" id="KW-0106">Calcium</keyword>
<keyword evidence="6" id="KW-0378">Hydrolase</keyword>
<evidence type="ECO:0000256" key="11">
    <source>
        <dbReference type="ARBA" id="ARBA00023228"/>
    </source>
</evidence>
<accession>R7TGS4</accession>
<keyword evidence="5" id="KW-0732">Signal</keyword>
<keyword evidence="10" id="KW-0325">Glycoprotein</keyword>
<dbReference type="FunFam" id="3.40.720.10:FF:000027">
    <property type="entry name" value="iduronate 2-sulfatase"/>
    <property type="match status" value="1"/>
</dbReference>
<dbReference type="SUPFAM" id="SSF53649">
    <property type="entry name" value="Alkaline phosphatase-like"/>
    <property type="match status" value="1"/>
</dbReference>
<evidence type="ECO:0000256" key="1">
    <source>
        <dbReference type="ARBA" id="ARBA00001913"/>
    </source>
</evidence>
<comment type="subcellular location">
    <subcellularLocation>
        <location evidence="2">Lysosome</location>
    </subcellularLocation>
</comment>
<dbReference type="PROSITE" id="PS00149">
    <property type="entry name" value="SULFATASE_2"/>
    <property type="match status" value="1"/>
</dbReference>
<dbReference type="InterPro" id="IPR024607">
    <property type="entry name" value="Sulfatase_CS"/>
</dbReference>
<dbReference type="InterPro" id="IPR017850">
    <property type="entry name" value="Alkaline_phosphatase_core_sf"/>
</dbReference>
<dbReference type="EMBL" id="AMQN01013186">
    <property type="status" value="NOT_ANNOTATED_CDS"/>
    <property type="molecule type" value="Genomic_DNA"/>
</dbReference>
<keyword evidence="11" id="KW-0458">Lysosome</keyword>
<dbReference type="EnsemblMetazoa" id="CapteT93982">
    <property type="protein sequence ID" value="CapteP93982"/>
    <property type="gene ID" value="CapteG93982"/>
</dbReference>
<organism evidence="19">
    <name type="scientific">Capitella teleta</name>
    <name type="common">Polychaete worm</name>
    <dbReference type="NCBI Taxonomy" id="283909"/>
    <lineage>
        <taxon>Eukaryota</taxon>
        <taxon>Metazoa</taxon>
        <taxon>Spiralia</taxon>
        <taxon>Lophotrochozoa</taxon>
        <taxon>Annelida</taxon>
        <taxon>Polychaeta</taxon>
        <taxon>Sedentaria</taxon>
        <taxon>Scolecida</taxon>
        <taxon>Capitellidae</taxon>
        <taxon>Capitella</taxon>
    </lineage>
</organism>
<protein>
    <recommendedName>
        <fullName evidence="16">Iduronate 2-sulfatase</fullName>
        <ecNumber evidence="15">3.1.6.13</ecNumber>
    </recommendedName>
    <alternativeName>
        <fullName evidence="17">Alpha-L-iduronate sulfate sulfatase</fullName>
    </alternativeName>
</protein>
<proteinExistence type="inferred from homology"/>
<dbReference type="AlphaFoldDB" id="R7TGS4"/>
<keyword evidence="9" id="KW-1015">Disulfide bond</keyword>
<dbReference type="InterPro" id="IPR000917">
    <property type="entry name" value="Sulfatase_N"/>
</dbReference>
<comment type="catalytic activity">
    <reaction evidence="12">
        <text>Hydrolysis of the 2-sulfate groups of the L-iduronate 2-sulfate units of dermatan sulfate, heparan sulfate and heparin.</text>
        <dbReference type="EC" id="3.1.6.13"/>
    </reaction>
</comment>
<dbReference type="OMA" id="CQQAICG"/>
<dbReference type="STRING" id="283909.R7TGS4"/>
<dbReference type="FunCoup" id="R7TGS4">
    <property type="interactions" value="281"/>
</dbReference>
<feature type="domain" description="Sulfatase N-terminal" evidence="18">
    <location>
        <begin position="16"/>
        <end position="392"/>
    </location>
</feature>
<evidence type="ECO:0000256" key="7">
    <source>
        <dbReference type="ARBA" id="ARBA00022837"/>
    </source>
</evidence>
<evidence type="ECO:0000256" key="6">
    <source>
        <dbReference type="ARBA" id="ARBA00022801"/>
    </source>
</evidence>
<evidence type="ECO:0000313" key="20">
    <source>
        <dbReference type="EnsemblMetazoa" id="CapteP93982"/>
    </source>
</evidence>
<dbReference type="GO" id="GO:1901136">
    <property type="term" value="P:carbohydrate derivative catabolic process"/>
    <property type="evidence" value="ECO:0007669"/>
    <property type="project" value="UniProtKB-ARBA"/>
</dbReference>
<name>R7TGS4_CAPTE</name>
<dbReference type="EMBL" id="KB310029">
    <property type="protein sequence ID" value="ELT92692.1"/>
    <property type="molecule type" value="Genomic_DNA"/>
</dbReference>
<reference evidence="20" key="3">
    <citation type="submission" date="2015-06" db="UniProtKB">
        <authorList>
            <consortium name="EnsemblMetazoa"/>
        </authorList>
    </citation>
    <scope>IDENTIFICATION</scope>
</reference>
<evidence type="ECO:0000256" key="15">
    <source>
        <dbReference type="ARBA" id="ARBA00066413"/>
    </source>
</evidence>
<evidence type="ECO:0000256" key="4">
    <source>
        <dbReference type="ARBA" id="ARBA00022723"/>
    </source>
</evidence>
<evidence type="ECO:0000313" key="19">
    <source>
        <dbReference type="EMBL" id="ELT92692.1"/>
    </source>
</evidence>
<keyword evidence="8" id="KW-0865">Zymogen</keyword>
<evidence type="ECO:0000259" key="18">
    <source>
        <dbReference type="Pfam" id="PF00884"/>
    </source>
</evidence>
<dbReference type="InterPro" id="IPR035874">
    <property type="entry name" value="IDS"/>
</dbReference>
<evidence type="ECO:0000256" key="3">
    <source>
        <dbReference type="ARBA" id="ARBA00008779"/>
    </source>
</evidence>
<evidence type="ECO:0000256" key="12">
    <source>
        <dbReference type="ARBA" id="ARBA00050460"/>
    </source>
</evidence>
<sequence length="535" mass="60367">MYCVHIILLSSLVKPKNVLMLVIDDLRPALGCYDDVQNKVLTPNIDQLASHSVKFTEAYAQQALCAPSRVSFLTSRRPDTTRLYDFHHYWRTFAGNYTTLPQYFKENGYFTQSVGKVFHPGITSGTDSDYPLSWTVPAYHPPSLKFTYTKVCPGPDGKLHENLLCAVDVEEQPMKTLPDIQSKDYAIAALKNRSLSDDPFFLAVGFHKPHIPFRFPKKFLDLYPINEILPPPHPKLPLDLPPVAWNPWEDIRGREDIAALNISMPYGPMPDHYTLLIRQHYYAATTYMDGLVGDVLQTLDELNLTNDTVVVLFGDHGWQLGENQEWAKYSNFRVATSVPLLVSVPGMTSRDPKYPHKDPFTGYGQPSPAKYETSAFTELVDIFPTLADITGVGTVPQCPEISNDVILCTEGLSFAPVLRNISSGQKQVNWKSGIFTQFPRPSDTPDPISDNPGLANTTIMGYSTITQDYRYTEWVHFNRSGFHGDWSKVHARELYLHGSDPEESHNLAAKVEYHKLVAEASEILHLGWRHALPKK</sequence>
<comment type="cofactor">
    <cofactor evidence="1">
        <name>Ca(2+)</name>
        <dbReference type="ChEBI" id="CHEBI:29108"/>
    </cofactor>
</comment>
<evidence type="ECO:0000256" key="10">
    <source>
        <dbReference type="ARBA" id="ARBA00023180"/>
    </source>
</evidence>
<evidence type="ECO:0000256" key="13">
    <source>
        <dbReference type="ARBA" id="ARBA00056350"/>
    </source>
</evidence>
<evidence type="ECO:0000256" key="5">
    <source>
        <dbReference type="ARBA" id="ARBA00022729"/>
    </source>
</evidence>
<dbReference type="PANTHER" id="PTHR45953">
    <property type="entry name" value="IDURONATE 2-SULFATASE"/>
    <property type="match status" value="1"/>
</dbReference>
<dbReference type="GO" id="GO:0043202">
    <property type="term" value="C:lysosomal lumen"/>
    <property type="evidence" value="ECO:0007669"/>
    <property type="project" value="UniProtKB-ARBA"/>
</dbReference>
<evidence type="ECO:0000256" key="8">
    <source>
        <dbReference type="ARBA" id="ARBA00023145"/>
    </source>
</evidence>
<evidence type="ECO:0000256" key="17">
    <source>
        <dbReference type="ARBA" id="ARBA00081076"/>
    </source>
</evidence>
<dbReference type="GO" id="GO:0046872">
    <property type="term" value="F:metal ion binding"/>
    <property type="evidence" value="ECO:0007669"/>
    <property type="project" value="UniProtKB-KW"/>
</dbReference>
<comment type="subunit">
    <text evidence="14">Monomer. The 58-kDa mature form is composed of two chains resulting from proteolitic processing, the 42-kDa chain and the 14-kDa chain that remain stably associated and form the 58-kDa intermediate form which is enzymatically active.</text>
</comment>
<dbReference type="GO" id="GO:0004423">
    <property type="term" value="F:iduronate-2-sulfatase activity"/>
    <property type="evidence" value="ECO:0007669"/>
    <property type="project" value="UniProtKB-EC"/>
</dbReference>
<dbReference type="PANTHER" id="PTHR45953:SF1">
    <property type="entry name" value="IDURONATE 2-SULFATASE"/>
    <property type="match status" value="1"/>
</dbReference>
<evidence type="ECO:0000256" key="9">
    <source>
        <dbReference type="ARBA" id="ARBA00023157"/>
    </source>
</evidence>
<dbReference type="Pfam" id="PF00884">
    <property type="entry name" value="Sulfatase"/>
    <property type="match status" value="1"/>
</dbReference>
<gene>
    <name evidence="19" type="ORF">CAPTEDRAFT_93982</name>
</gene>
<keyword evidence="21" id="KW-1185">Reference proteome</keyword>
<comment type="similarity">
    <text evidence="3">Belongs to the sulfatase family.</text>
</comment>
<dbReference type="HOGENOM" id="CLU_006332_9_0_1"/>